<name>A0A932YY52_9BACT</name>
<evidence type="ECO:0000256" key="2">
    <source>
        <dbReference type="ARBA" id="ARBA00023015"/>
    </source>
</evidence>
<keyword evidence="3 4" id="KW-0804">Transcription</keyword>
<dbReference type="PANTHER" id="PTHR12532:SF0">
    <property type="entry name" value="TRANSLATIONAL ACTIVATOR OF CYTOCHROME C OXIDASE 1"/>
    <property type="match status" value="1"/>
</dbReference>
<dbReference type="PANTHER" id="PTHR12532">
    <property type="entry name" value="TRANSLATIONAL ACTIVATOR OF CYTOCHROME C OXIDASE 1"/>
    <property type="match status" value="1"/>
</dbReference>
<keyword evidence="4 7" id="KW-0238">DNA-binding</keyword>
<gene>
    <name evidence="7" type="ORF">HY474_00740</name>
</gene>
<accession>A0A932YY52</accession>
<dbReference type="GO" id="GO:0003677">
    <property type="term" value="F:DNA binding"/>
    <property type="evidence" value="ECO:0007669"/>
    <property type="project" value="UniProtKB-UniRule"/>
</dbReference>
<comment type="caution">
    <text evidence="7">The sequence shown here is derived from an EMBL/GenBank/DDBJ whole genome shotgun (WGS) entry which is preliminary data.</text>
</comment>
<evidence type="ECO:0000313" key="7">
    <source>
        <dbReference type="EMBL" id="MBI4132140.1"/>
    </source>
</evidence>
<evidence type="ECO:0000256" key="4">
    <source>
        <dbReference type="HAMAP-Rule" id="MF_00693"/>
    </source>
</evidence>
<evidence type="ECO:0000259" key="5">
    <source>
        <dbReference type="Pfam" id="PF01709"/>
    </source>
</evidence>
<proteinExistence type="inferred from homology"/>
<comment type="similarity">
    <text evidence="1 4">Belongs to the TACO1 family.</text>
</comment>
<keyword evidence="2 4" id="KW-0805">Transcription regulation</keyword>
<dbReference type="Gene3D" id="3.30.70.980">
    <property type="match status" value="2"/>
</dbReference>
<dbReference type="GO" id="GO:0006355">
    <property type="term" value="P:regulation of DNA-templated transcription"/>
    <property type="evidence" value="ECO:0007669"/>
    <property type="project" value="UniProtKB-UniRule"/>
</dbReference>
<sequence length="239" mass="24796">MAGHSRWAQVKHKKAGADARRSALFSKLGRLIAAAAREGGADPAANAKLRAAVDQARSAGLPKDNIDRAIARADGANAAALVSRDYEAYGPGGSAFLIQTVTDNPNRTTNDLKAILTDHGGKLAAAGSVAWQFERASIAAYPLPAPEEQDAATMALIDAGATDIDASGKDLLARVPPESLEAFLRAAARAGLVPEHTETLMAARSTVALDAAALGKARALMDALEDHPDVTTVYNNIQP</sequence>
<protein>
    <recommendedName>
        <fullName evidence="4">Probable transcriptional regulatory protein HY474_00740</fullName>
    </recommendedName>
</protein>
<dbReference type="Pfam" id="PF01709">
    <property type="entry name" value="Transcrip_reg"/>
    <property type="match status" value="1"/>
</dbReference>
<dbReference type="InterPro" id="IPR029072">
    <property type="entry name" value="YebC-like"/>
</dbReference>
<evidence type="ECO:0000259" key="6">
    <source>
        <dbReference type="Pfam" id="PF20772"/>
    </source>
</evidence>
<feature type="domain" description="TACO1/YebC-like second and third" evidence="5">
    <location>
        <begin position="86"/>
        <end position="237"/>
    </location>
</feature>
<dbReference type="InterPro" id="IPR026564">
    <property type="entry name" value="Transcrip_reg_TACO1-like_dom3"/>
</dbReference>
<dbReference type="EMBL" id="JACQMJ010000004">
    <property type="protein sequence ID" value="MBI4132140.1"/>
    <property type="molecule type" value="Genomic_DNA"/>
</dbReference>
<dbReference type="Pfam" id="PF20772">
    <property type="entry name" value="TACO1_YebC_N"/>
    <property type="match status" value="1"/>
</dbReference>
<dbReference type="GO" id="GO:0005737">
    <property type="term" value="C:cytoplasm"/>
    <property type="evidence" value="ECO:0007669"/>
    <property type="project" value="UniProtKB-SubCell"/>
</dbReference>
<dbReference type="Proteomes" id="UP000704960">
    <property type="component" value="Unassembled WGS sequence"/>
</dbReference>
<dbReference type="InterPro" id="IPR002876">
    <property type="entry name" value="Transcrip_reg_TACO1-like"/>
</dbReference>
<reference evidence="7" key="1">
    <citation type="submission" date="2020-07" db="EMBL/GenBank/DDBJ databases">
        <title>Huge and variable diversity of episymbiotic CPR bacteria and DPANN archaea in groundwater ecosystems.</title>
        <authorList>
            <person name="He C.Y."/>
            <person name="Keren R."/>
            <person name="Whittaker M."/>
            <person name="Farag I.F."/>
            <person name="Doudna J."/>
            <person name="Cate J.H.D."/>
            <person name="Banfield J.F."/>
        </authorList>
    </citation>
    <scope>NUCLEOTIDE SEQUENCE</scope>
    <source>
        <strain evidence="7">NC_groundwater_1226_Ag_S-0.1um_59_124</strain>
    </source>
</reference>
<dbReference type="Gene3D" id="1.10.10.200">
    <property type="match status" value="1"/>
</dbReference>
<dbReference type="NCBIfam" id="TIGR01033">
    <property type="entry name" value="YebC/PmpR family DNA-binding transcriptional regulator"/>
    <property type="match status" value="1"/>
</dbReference>
<dbReference type="InterPro" id="IPR049083">
    <property type="entry name" value="TACO1_YebC_N"/>
</dbReference>
<dbReference type="HAMAP" id="MF_00693">
    <property type="entry name" value="Transcrip_reg_TACO1"/>
    <property type="match status" value="1"/>
</dbReference>
<dbReference type="NCBIfam" id="NF009044">
    <property type="entry name" value="PRK12378.1"/>
    <property type="match status" value="1"/>
</dbReference>
<comment type="subcellular location">
    <subcellularLocation>
        <location evidence="4">Cytoplasm</location>
    </subcellularLocation>
</comment>
<dbReference type="InterPro" id="IPR017856">
    <property type="entry name" value="Integrase-like_N"/>
</dbReference>
<evidence type="ECO:0000256" key="1">
    <source>
        <dbReference type="ARBA" id="ARBA00008724"/>
    </source>
</evidence>
<dbReference type="FunFam" id="1.10.10.200:FF:000002">
    <property type="entry name" value="Probable transcriptional regulatory protein CLM62_37755"/>
    <property type="match status" value="1"/>
</dbReference>
<dbReference type="AlphaFoldDB" id="A0A932YY52"/>
<keyword evidence="4" id="KW-0963">Cytoplasm</keyword>
<dbReference type="SUPFAM" id="SSF75625">
    <property type="entry name" value="YebC-like"/>
    <property type="match status" value="1"/>
</dbReference>
<evidence type="ECO:0000256" key="3">
    <source>
        <dbReference type="ARBA" id="ARBA00023163"/>
    </source>
</evidence>
<feature type="domain" description="TACO1/YebC-like N-terminal" evidence="6">
    <location>
        <begin position="5"/>
        <end position="75"/>
    </location>
</feature>
<dbReference type="InterPro" id="IPR048300">
    <property type="entry name" value="TACO1_YebC-like_2nd/3rd_dom"/>
</dbReference>
<evidence type="ECO:0000313" key="8">
    <source>
        <dbReference type="Proteomes" id="UP000704960"/>
    </source>
</evidence>
<organism evidence="7 8">
    <name type="scientific">Candidatus Sungiibacteriota bacterium</name>
    <dbReference type="NCBI Taxonomy" id="2750080"/>
    <lineage>
        <taxon>Bacteria</taxon>
        <taxon>Candidatus Sungiibacteriota</taxon>
    </lineage>
</organism>